<evidence type="ECO:0000256" key="2">
    <source>
        <dbReference type="SAM" id="MobiDB-lite"/>
    </source>
</evidence>
<feature type="region of interest" description="Disordered" evidence="2">
    <location>
        <begin position="1"/>
        <end position="48"/>
    </location>
</feature>
<keyword evidence="4" id="KW-1185">Reference proteome</keyword>
<feature type="binding site" evidence="1">
    <location>
        <position position="110"/>
    </location>
    <ligand>
        <name>Zn(2+)</name>
        <dbReference type="ChEBI" id="CHEBI:29105"/>
    </ligand>
</feature>
<dbReference type="STRING" id="341454.A0A4S2MZN1"/>
<dbReference type="Pfam" id="PF03637">
    <property type="entry name" value="Mob1_phocein"/>
    <property type="match status" value="2"/>
</dbReference>
<evidence type="ECO:0000256" key="1">
    <source>
        <dbReference type="PIRSR" id="PIRSR605301-1"/>
    </source>
</evidence>
<feature type="binding site" evidence="1">
    <location>
        <position position="115"/>
    </location>
    <ligand>
        <name>Zn(2+)</name>
        <dbReference type="ChEBI" id="CHEBI:29105"/>
    </ligand>
</feature>
<dbReference type="SMART" id="SM01388">
    <property type="entry name" value="Mob1_phocein"/>
    <property type="match status" value="1"/>
</dbReference>
<evidence type="ECO:0000313" key="3">
    <source>
        <dbReference type="EMBL" id="TGZ82177.1"/>
    </source>
</evidence>
<proteinExistence type="predicted"/>
<evidence type="ECO:0008006" key="5">
    <source>
        <dbReference type="Google" id="ProtNLM"/>
    </source>
</evidence>
<dbReference type="OrthoDB" id="10261121at2759"/>
<sequence length="289" mass="31988">MSNLFGRFRRGRTPTPGQNNGQQAAPNISAYPPPPSPGIPGQGQPGGPGRVAAKPLFLCKPFVTSQLVKGSFSTIVVLPKYVDQGEWLALNIFEFFDMLNRFFGVVQEFCTQKNCPSMSAGPGLDYTWLDSNRKPLRLPAPQYIEYVLLWISNRINDEAIFPTKSAGTTTATAATPSAMRSGSASGAALTQGGETWVGKDGGFPQNFLATCKAIYKQMFRVFAHIYHTHFDKMLHMSLEAHFNSLFAHFIHFSRTFDLLEPRDVEPLRALIDTFEEQGLFKDVSSAKVQ</sequence>
<organism evidence="3 4">
    <name type="scientific">Ascodesmis nigricans</name>
    <dbReference type="NCBI Taxonomy" id="341454"/>
    <lineage>
        <taxon>Eukaryota</taxon>
        <taxon>Fungi</taxon>
        <taxon>Dikarya</taxon>
        <taxon>Ascomycota</taxon>
        <taxon>Pezizomycotina</taxon>
        <taxon>Pezizomycetes</taxon>
        <taxon>Pezizales</taxon>
        <taxon>Ascodesmidaceae</taxon>
        <taxon>Ascodesmis</taxon>
    </lineage>
</organism>
<dbReference type="AlphaFoldDB" id="A0A4S2MZN1"/>
<dbReference type="SUPFAM" id="SSF101152">
    <property type="entry name" value="Mob1/phocein"/>
    <property type="match status" value="1"/>
</dbReference>
<dbReference type="InterPro" id="IPR005301">
    <property type="entry name" value="MOB_kinase_act_fam"/>
</dbReference>
<dbReference type="FunCoup" id="A0A4S2MZN1">
    <property type="interactions" value="112"/>
</dbReference>
<dbReference type="PANTHER" id="PTHR22599">
    <property type="entry name" value="MPS ONE BINDER KINASE ACTIVATOR-LIKE MOB"/>
    <property type="match status" value="1"/>
</dbReference>
<keyword evidence="1" id="KW-0479">Metal-binding</keyword>
<gene>
    <name evidence="3" type="ORF">EX30DRAFT_340066</name>
</gene>
<dbReference type="InterPro" id="IPR036703">
    <property type="entry name" value="MOB_kinase_act_sf"/>
</dbReference>
<dbReference type="Proteomes" id="UP000298138">
    <property type="component" value="Unassembled WGS sequence"/>
</dbReference>
<dbReference type="InParanoid" id="A0A4S2MZN1"/>
<feature type="binding site" evidence="1">
    <location>
        <position position="224"/>
    </location>
    <ligand>
        <name>Zn(2+)</name>
        <dbReference type="ChEBI" id="CHEBI:29105"/>
    </ligand>
</feature>
<dbReference type="Gene3D" id="1.20.140.30">
    <property type="entry name" value="MOB kinase activator"/>
    <property type="match status" value="1"/>
</dbReference>
<keyword evidence="1" id="KW-0862">Zinc</keyword>
<feature type="binding site" evidence="1">
    <location>
        <position position="229"/>
    </location>
    <ligand>
        <name>Zn(2+)</name>
        <dbReference type="ChEBI" id="CHEBI:29105"/>
    </ligand>
</feature>
<reference evidence="3 4" key="1">
    <citation type="submission" date="2019-04" db="EMBL/GenBank/DDBJ databases">
        <title>Comparative genomics and transcriptomics to analyze fruiting body development in filamentous ascomycetes.</title>
        <authorList>
            <consortium name="DOE Joint Genome Institute"/>
            <person name="Lutkenhaus R."/>
            <person name="Traeger S."/>
            <person name="Breuer J."/>
            <person name="Kuo A."/>
            <person name="Lipzen A."/>
            <person name="Pangilinan J."/>
            <person name="Dilworth D."/>
            <person name="Sandor L."/>
            <person name="Poggeler S."/>
            <person name="Barry K."/>
            <person name="Grigoriev I.V."/>
            <person name="Nowrousian M."/>
        </authorList>
    </citation>
    <scope>NUCLEOTIDE SEQUENCE [LARGE SCALE GENOMIC DNA]</scope>
    <source>
        <strain evidence="3 4">CBS 389.68</strain>
    </source>
</reference>
<protein>
    <recommendedName>
        <fullName evidence="5">Mob1/phocein</fullName>
    </recommendedName>
</protein>
<evidence type="ECO:0000313" key="4">
    <source>
        <dbReference type="Proteomes" id="UP000298138"/>
    </source>
</evidence>
<name>A0A4S2MZN1_9PEZI</name>
<accession>A0A4S2MZN1</accession>
<dbReference type="EMBL" id="ML220116">
    <property type="protein sequence ID" value="TGZ82177.1"/>
    <property type="molecule type" value="Genomic_DNA"/>
</dbReference>